<protein>
    <submittedName>
        <fullName evidence="1">13126_t:CDS:1</fullName>
    </submittedName>
</protein>
<sequence length="113" mass="13207">MSQLRSELICSRNIAAIDKSLKIYKQNIAIPVEENDEKTSLDENTEKEQLISLLENDMNLENPEKQIRTNVSLNKEKEVKDDLNELESLSELYFDEVEFYLVNNFTAKFIFSL</sequence>
<name>A0A9N9CPG1_9GLOM</name>
<dbReference type="Proteomes" id="UP000789759">
    <property type="component" value="Unassembled WGS sequence"/>
</dbReference>
<accession>A0A9N9CPG1</accession>
<evidence type="ECO:0000313" key="2">
    <source>
        <dbReference type="Proteomes" id="UP000789759"/>
    </source>
</evidence>
<reference evidence="1" key="1">
    <citation type="submission" date="2021-06" db="EMBL/GenBank/DDBJ databases">
        <authorList>
            <person name="Kallberg Y."/>
            <person name="Tangrot J."/>
            <person name="Rosling A."/>
        </authorList>
    </citation>
    <scope>NUCLEOTIDE SEQUENCE</scope>
    <source>
        <strain evidence="1">FL966</strain>
    </source>
</reference>
<dbReference type="EMBL" id="CAJVQA010004927">
    <property type="protein sequence ID" value="CAG8609412.1"/>
    <property type="molecule type" value="Genomic_DNA"/>
</dbReference>
<organism evidence="1 2">
    <name type="scientific">Cetraspora pellucida</name>
    <dbReference type="NCBI Taxonomy" id="1433469"/>
    <lineage>
        <taxon>Eukaryota</taxon>
        <taxon>Fungi</taxon>
        <taxon>Fungi incertae sedis</taxon>
        <taxon>Mucoromycota</taxon>
        <taxon>Glomeromycotina</taxon>
        <taxon>Glomeromycetes</taxon>
        <taxon>Diversisporales</taxon>
        <taxon>Gigasporaceae</taxon>
        <taxon>Cetraspora</taxon>
    </lineage>
</organism>
<comment type="caution">
    <text evidence="1">The sequence shown here is derived from an EMBL/GenBank/DDBJ whole genome shotgun (WGS) entry which is preliminary data.</text>
</comment>
<dbReference type="AlphaFoldDB" id="A0A9N9CPG1"/>
<gene>
    <name evidence="1" type="ORF">CPELLU_LOCUS7378</name>
</gene>
<proteinExistence type="predicted"/>
<evidence type="ECO:0000313" key="1">
    <source>
        <dbReference type="EMBL" id="CAG8609412.1"/>
    </source>
</evidence>
<keyword evidence="2" id="KW-1185">Reference proteome</keyword>